<comment type="subunit">
    <text evidence="4">Monomer.</text>
</comment>
<comment type="cofactor">
    <cofactor evidence="2">
        <name>K(+)</name>
        <dbReference type="ChEBI" id="CHEBI:29103"/>
    </cofactor>
</comment>
<comment type="function">
    <text evidence="10">Catalyzes the post-translational addition of a tyrosine to the C-terminal end of detyrosinated alpha-tubulin.</text>
</comment>
<dbReference type="GO" id="GO:0004835">
    <property type="term" value="F:tubulin-tyrosine ligase activity"/>
    <property type="evidence" value="ECO:0007669"/>
    <property type="project" value="UniProtKB-EC"/>
</dbReference>
<dbReference type="Gene3D" id="3.30.470.20">
    <property type="entry name" value="ATP-grasp fold, B domain"/>
    <property type="match status" value="1"/>
</dbReference>
<evidence type="ECO:0000256" key="5">
    <source>
        <dbReference type="ARBA" id="ARBA00022598"/>
    </source>
</evidence>
<dbReference type="GO" id="GO:0000226">
    <property type="term" value="P:microtubule cytoskeleton organization"/>
    <property type="evidence" value="ECO:0007669"/>
    <property type="project" value="TreeGrafter"/>
</dbReference>
<reference evidence="14" key="1">
    <citation type="submission" date="2021-01" db="EMBL/GenBank/DDBJ databases">
        <authorList>
            <person name="Corre E."/>
            <person name="Pelletier E."/>
            <person name="Niang G."/>
            <person name="Scheremetjew M."/>
            <person name="Finn R."/>
            <person name="Kale V."/>
            <person name="Holt S."/>
            <person name="Cochrane G."/>
            <person name="Meng A."/>
            <person name="Brown T."/>
            <person name="Cohen L."/>
        </authorList>
    </citation>
    <scope>NUCLEOTIDE SEQUENCE</scope>
    <source>
        <strain evidence="14">CCMP 2712</strain>
    </source>
</reference>
<dbReference type="GO" id="GO:0005876">
    <property type="term" value="C:spindle microtubule"/>
    <property type="evidence" value="ECO:0007669"/>
    <property type="project" value="TreeGrafter"/>
</dbReference>
<dbReference type="PROSITE" id="PS51221">
    <property type="entry name" value="TTL"/>
    <property type="match status" value="1"/>
</dbReference>
<evidence type="ECO:0000256" key="7">
    <source>
        <dbReference type="ARBA" id="ARBA00022840"/>
    </source>
</evidence>
<comment type="catalytic activity">
    <reaction evidence="13">
        <text>C-terminal L-alpha-aminoacyl-L-glutamyl-L-glutamyl-[tubulin] + L-tyrosine + ATP = C-terminal L-alpha-aminoacyl-L-glutamyl-L-glutamyl-L-tyrosyl-[tubulin] + ADP + phosphate + H(+)</text>
        <dbReference type="Rhea" id="RHEA:17605"/>
        <dbReference type="Rhea" id="RHEA-COMP:16434"/>
        <dbReference type="Rhea" id="RHEA-COMP:16435"/>
        <dbReference type="ChEBI" id="CHEBI:15378"/>
        <dbReference type="ChEBI" id="CHEBI:30616"/>
        <dbReference type="ChEBI" id="CHEBI:43474"/>
        <dbReference type="ChEBI" id="CHEBI:58315"/>
        <dbReference type="ChEBI" id="CHEBI:149554"/>
        <dbReference type="ChEBI" id="CHEBI:149555"/>
        <dbReference type="ChEBI" id="CHEBI:456216"/>
        <dbReference type="EC" id="6.3.2.25"/>
    </reaction>
</comment>
<dbReference type="EC" id="6.3.2.25" evidence="11"/>
<evidence type="ECO:0000256" key="8">
    <source>
        <dbReference type="ARBA" id="ARBA00022842"/>
    </source>
</evidence>
<dbReference type="GO" id="GO:0005524">
    <property type="term" value="F:ATP binding"/>
    <property type="evidence" value="ECO:0007669"/>
    <property type="project" value="UniProtKB-KW"/>
</dbReference>
<organism evidence="14">
    <name type="scientific">Guillardia theta</name>
    <name type="common">Cryptophyte</name>
    <name type="synonym">Cryptomonas phi</name>
    <dbReference type="NCBI Taxonomy" id="55529"/>
    <lineage>
        <taxon>Eukaryota</taxon>
        <taxon>Cryptophyceae</taxon>
        <taxon>Pyrenomonadales</taxon>
        <taxon>Geminigeraceae</taxon>
        <taxon>Guillardia</taxon>
    </lineage>
</organism>
<evidence type="ECO:0000256" key="4">
    <source>
        <dbReference type="ARBA" id="ARBA00011245"/>
    </source>
</evidence>
<evidence type="ECO:0000256" key="1">
    <source>
        <dbReference type="ARBA" id="ARBA00001946"/>
    </source>
</evidence>
<dbReference type="InterPro" id="IPR052492">
    <property type="entry name" value="Tubulin-tyrosine_ligase"/>
</dbReference>
<dbReference type="PANTHER" id="PTHR46570:SF1">
    <property type="entry name" value="TUBULIN--TYROSINE LIGASE"/>
    <property type="match status" value="1"/>
</dbReference>
<evidence type="ECO:0000256" key="12">
    <source>
        <dbReference type="ARBA" id="ARBA00041021"/>
    </source>
</evidence>
<comment type="similarity">
    <text evidence="3">Belongs to the tubulin--tyrosine ligase family.</text>
</comment>
<keyword evidence="7" id="KW-0067">ATP-binding</keyword>
<evidence type="ECO:0000256" key="3">
    <source>
        <dbReference type="ARBA" id="ARBA00006820"/>
    </source>
</evidence>
<evidence type="ECO:0000256" key="2">
    <source>
        <dbReference type="ARBA" id="ARBA00001958"/>
    </source>
</evidence>
<evidence type="ECO:0000256" key="9">
    <source>
        <dbReference type="ARBA" id="ARBA00022958"/>
    </source>
</evidence>
<dbReference type="SUPFAM" id="SSF56059">
    <property type="entry name" value="Glutathione synthetase ATP-binding domain-like"/>
    <property type="match status" value="1"/>
</dbReference>
<protein>
    <recommendedName>
        <fullName evidence="12">Tubulin--tyrosine ligase</fullName>
        <ecNumber evidence="11">6.3.2.25</ecNumber>
    </recommendedName>
</protein>
<evidence type="ECO:0000313" key="14">
    <source>
        <dbReference type="EMBL" id="CAE2334453.1"/>
    </source>
</evidence>
<dbReference type="Pfam" id="PF03133">
    <property type="entry name" value="TTL"/>
    <property type="match status" value="1"/>
</dbReference>
<name>A0A7S4PGP8_GUITH</name>
<evidence type="ECO:0000256" key="10">
    <source>
        <dbReference type="ARBA" id="ARBA00037791"/>
    </source>
</evidence>
<dbReference type="AlphaFoldDB" id="A0A7S4PGP8"/>
<gene>
    <name evidence="14" type="ORF">GTHE00462_LOCUS35237</name>
</gene>
<accession>A0A7S4PGP8</accession>
<dbReference type="OMA" id="NLIACVP"/>
<proteinExistence type="inferred from homology"/>
<dbReference type="EMBL" id="HBKN01045048">
    <property type="protein sequence ID" value="CAE2334453.1"/>
    <property type="molecule type" value="Transcribed_RNA"/>
</dbReference>
<dbReference type="InterPro" id="IPR004344">
    <property type="entry name" value="TTL/TTLL_fam"/>
</dbReference>
<evidence type="ECO:0000256" key="13">
    <source>
        <dbReference type="ARBA" id="ARBA00047950"/>
    </source>
</evidence>
<dbReference type="PANTHER" id="PTHR46570">
    <property type="entry name" value="TUBULIN--TYROSINE LIGASE"/>
    <property type="match status" value="1"/>
</dbReference>
<sequence>MSASRSDRGNAYDQQRVLNFVSLDSGSSIYQAVASELWARREWKELAPPKDGLGTNLSMIKHCNVILGPCQGKGIPWDLVCFEQGEQVVNYLLGSKFITQKADLALLLRKYFAANSHVEPFMPLTYVVVPQRGAPKVSSVRGRTPVRGYDDQRSAFLKEMMAREEGDYENVWVAKTSKGSKGSGVKVLQGSTALDWVDDTYGRTGEPIAVQKYVENPLLIYGFKFDVRVWALLDVELGLYVHREGVLRLSAHPYVADDLEDTFAHLTNHCIAAQSEYYESLFEENEMFFDDFRDFLRKHHQDVDLDRDILPQVNRQILHTVRAVWPRLRFSNRPGGFQLYGFDFIVDSDFSVWLLEVNGAPAAADRLKVKIAQDLIDLCIDSRFSPESEEYNDFRLIAPIEALGEE</sequence>
<keyword evidence="8" id="KW-0460">Magnesium</keyword>
<evidence type="ECO:0000256" key="6">
    <source>
        <dbReference type="ARBA" id="ARBA00022741"/>
    </source>
</evidence>
<evidence type="ECO:0000256" key="11">
    <source>
        <dbReference type="ARBA" id="ARBA00038960"/>
    </source>
</evidence>
<keyword evidence="5" id="KW-0436">Ligase</keyword>
<keyword evidence="6" id="KW-0547">Nucleotide-binding</keyword>
<keyword evidence="9" id="KW-0630">Potassium</keyword>
<comment type="cofactor">
    <cofactor evidence="1">
        <name>Mg(2+)</name>
        <dbReference type="ChEBI" id="CHEBI:18420"/>
    </cofactor>
</comment>